<dbReference type="FunFam" id="1.10.510.10:FF:000521">
    <property type="entry name" value="Tyrosine-protein kinase pr2"/>
    <property type="match status" value="1"/>
</dbReference>
<feature type="domain" description="UBA" evidence="18">
    <location>
        <begin position="1065"/>
        <end position="1110"/>
    </location>
</feature>
<proteinExistence type="predicted"/>
<feature type="compositionally biased region" description="Polar residues" evidence="15">
    <location>
        <begin position="867"/>
        <end position="892"/>
    </location>
</feature>
<feature type="region of interest" description="Disordered" evidence="15">
    <location>
        <begin position="663"/>
        <end position="706"/>
    </location>
</feature>
<feature type="region of interest" description="Disordered" evidence="15">
    <location>
        <begin position="442"/>
        <end position="470"/>
    </location>
</feature>
<evidence type="ECO:0000256" key="12">
    <source>
        <dbReference type="ARBA" id="ARBA00051243"/>
    </source>
</evidence>
<comment type="catalytic activity">
    <reaction evidence="12">
        <text>L-tyrosyl-[protein] + ATP = O-phospho-L-tyrosyl-[protein] + ADP + H(+)</text>
        <dbReference type="Rhea" id="RHEA:10596"/>
        <dbReference type="Rhea" id="RHEA-COMP:10136"/>
        <dbReference type="Rhea" id="RHEA-COMP:20101"/>
        <dbReference type="ChEBI" id="CHEBI:15378"/>
        <dbReference type="ChEBI" id="CHEBI:30616"/>
        <dbReference type="ChEBI" id="CHEBI:46858"/>
        <dbReference type="ChEBI" id="CHEBI:61978"/>
        <dbReference type="ChEBI" id="CHEBI:456216"/>
        <dbReference type="EC" id="2.7.10.1"/>
    </reaction>
</comment>
<organism evidence="19 20">
    <name type="scientific">Ditylenchus destructor</name>
    <dbReference type="NCBI Taxonomy" id="166010"/>
    <lineage>
        <taxon>Eukaryota</taxon>
        <taxon>Metazoa</taxon>
        <taxon>Ecdysozoa</taxon>
        <taxon>Nematoda</taxon>
        <taxon>Chromadorea</taxon>
        <taxon>Rhabditida</taxon>
        <taxon>Tylenchina</taxon>
        <taxon>Tylenchomorpha</taxon>
        <taxon>Sphaerularioidea</taxon>
        <taxon>Anguinidae</taxon>
        <taxon>Anguininae</taxon>
        <taxon>Ditylenchus</taxon>
    </lineage>
</organism>
<dbReference type="AlphaFoldDB" id="A0AAD4R2X3"/>
<name>A0AAD4R2X3_9BILA</name>
<comment type="subcellular location">
    <subcellularLocation>
        <location evidence="2">Cytoplasm</location>
    </subcellularLocation>
    <subcellularLocation>
        <location evidence="1">Membrane</location>
        <topology evidence="1">Single-pass membrane protein</topology>
    </subcellularLocation>
</comment>
<evidence type="ECO:0000256" key="4">
    <source>
        <dbReference type="ARBA" id="ARBA00022443"/>
    </source>
</evidence>
<dbReference type="GO" id="GO:0005524">
    <property type="term" value="F:ATP binding"/>
    <property type="evidence" value="ECO:0007669"/>
    <property type="project" value="UniProtKB-UniRule"/>
</dbReference>
<dbReference type="InterPro" id="IPR017441">
    <property type="entry name" value="Protein_kinase_ATP_BS"/>
</dbReference>
<dbReference type="InterPro" id="IPR001452">
    <property type="entry name" value="SH3_domain"/>
</dbReference>
<keyword evidence="9 14" id="KW-0067">ATP-binding</keyword>
<evidence type="ECO:0000259" key="16">
    <source>
        <dbReference type="PROSITE" id="PS50002"/>
    </source>
</evidence>
<dbReference type="InterPro" id="IPR011009">
    <property type="entry name" value="Kinase-like_dom_sf"/>
</dbReference>
<feature type="domain" description="SH3" evidence="16">
    <location>
        <begin position="384"/>
        <end position="445"/>
    </location>
</feature>
<protein>
    <recommendedName>
        <fullName evidence="3">non-specific protein-tyrosine kinase</fullName>
        <ecNumber evidence="3">2.7.10.2</ecNumber>
    </recommendedName>
</protein>
<evidence type="ECO:0000256" key="6">
    <source>
        <dbReference type="ARBA" id="ARBA00022679"/>
    </source>
</evidence>
<dbReference type="GO" id="GO:0004714">
    <property type="term" value="F:transmembrane receptor protein tyrosine kinase activity"/>
    <property type="evidence" value="ECO:0007669"/>
    <property type="project" value="UniProtKB-EC"/>
</dbReference>
<dbReference type="PRINTS" id="PR00109">
    <property type="entry name" value="TYRKINASE"/>
</dbReference>
<reference evidence="19" key="1">
    <citation type="submission" date="2022-01" db="EMBL/GenBank/DDBJ databases">
        <title>Genome Sequence Resource for Two Populations of Ditylenchus destructor, the Migratory Endoparasitic Phytonematode.</title>
        <authorList>
            <person name="Zhang H."/>
            <person name="Lin R."/>
            <person name="Xie B."/>
        </authorList>
    </citation>
    <scope>NUCLEOTIDE SEQUENCE</scope>
    <source>
        <strain evidence="19">BazhouSP</strain>
    </source>
</reference>
<feature type="compositionally biased region" description="Polar residues" evidence="15">
    <location>
        <begin position="456"/>
        <end position="468"/>
    </location>
</feature>
<dbReference type="InterPro" id="IPR020635">
    <property type="entry name" value="Tyr_kinase_cat_dom"/>
</dbReference>
<evidence type="ECO:0000256" key="9">
    <source>
        <dbReference type="ARBA" id="ARBA00022840"/>
    </source>
</evidence>
<evidence type="ECO:0000256" key="7">
    <source>
        <dbReference type="ARBA" id="ARBA00022741"/>
    </source>
</evidence>
<evidence type="ECO:0000256" key="15">
    <source>
        <dbReference type="SAM" id="MobiDB-lite"/>
    </source>
</evidence>
<keyword evidence="6" id="KW-0808">Transferase</keyword>
<dbReference type="SUPFAM" id="SSF50044">
    <property type="entry name" value="SH3-domain"/>
    <property type="match status" value="1"/>
</dbReference>
<dbReference type="InterPro" id="IPR037085">
    <property type="entry name" value="Cdc42-bd-like_dom_sf"/>
</dbReference>
<dbReference type="GO" id="GO:0004674">
    <property type="term" value="F:protein serine/threonine kinase activity"/>
    <property type="evidence" value="ECO:0007669"/>
    <property type="project" value="UniProtKB-EC"/>
</dbReference>
<evidence type="ECO:0000259" key="18">
    <source>
        <dbReference type="PROSITE" id="PS50030"/>
    </source>
</evidence>
<keyword evidence="5" id="KW-0963">Cytoplasm</keyword>
<dbReference type="Gene3D" id="2.30.30.40">
    <property type="entry name" value="SH3 Domains"/>
    <property type="match status" value="1"/>
</dbReference>
<dbReference type="GO" id="GO:0005886">
    <property type="term" value="C:plasma membrane"/>
    <property type="evidence" value="ECO:0007669"/>
    <property type="project" value="TreeGrafter"/>
</dbReference>
<feature type="domain" description="Protein kinase" evidence="17">
    <location>
        <begin position="119"/>
        <end position="385"/>
    </location>
</feature>
<dbReference type="InterPro" id="IPR000719">
    <property type="entry name" value="Prot_kinase_dom"/>
</dbReference>
<dbReference type="InterPro" id="IPR008266">
    <property type="entry name" value="Tyr_kinase_AS"/>
</dbReference>
<accession>A0AAD4R2X3</accession>
<comment type="catalytic activity">
    <reaction evidence="11">
        <text>L-threonyl-[protein] + ATP = O-phospho-L-threonyl-[protein] + ADP + H(+)</text>
        <dbReference type="Rhea" id="RHEA:46608"/>
        <dbReference type="Rhea" id="RHEA-COMP:11060"/>
        <dbReference type="Rhea" id="RHEA-COMP:11605"/>
        <dbReference type="ChEBI" id="CHEBI:15378"/>
        <dbReference type="ChEBI" id="CHEBI:30013"/>
        <dbReference type="ChEBI" id="CHEBI:30616"/>
        <dbReference type="ChEBI" id="CHEBI:61977"/>
        <dbReference type="ChEBI" id="CHEBI:456216"/>
        <dbReference type="EC" id="2.7.11.1"/>
    </reaction>
</comment>
<evidence type="ECO:0000259" key="17">
    <source>
        <dbReference type="PROSITE" id="PS50011"/>
    </source>
</evidence>
<evidence type="ECO:0000313" key="20">
    <source>
        <dbReference type="Proteomes" id="UP001201812"/>
    </source>
</evidence>
<keyword evidence="10" id="KW-0829">Tyrosine-protein kinase</keyword>
<feature type="binding site" evidence="14">
    <location>
        <position position="156"/>
    </location>
    <ligand>
        <name>ATP</name>
        <dbReference type="ChEBI" id="CHEBI:30616"/>
    </ligand>
</feature>
<dbReference type="Pfam" id="PF07714">
    <property type="entry name" value="PK_Tyr_Ser-Thr"/>
    <property type="match status" value="1"/>
</dbReference>
<evidence type="ECO:0000256" key="3">
    <source>
        <dbReference type="ARBA" id="ARBA00011903"/>
    </source>
</evidence>
<evidence type="ECO:0000256" key="8">
    <source>
        <dbReference type="ARBA" id="ARBA00022777"/>
    </source>
</evidence>
<dbReference type="SMART" id="SM00326">
    <property type="entry name" value="SH3"/>
    <property type="match status" value="1"/>
</dbReference>
<dbReference type="Pfam" id="PF22931">
    <property type="entry name" value="SAM_TNK"/>
    <property type="match status" value="1"/>
</dbReference>
<dbReference type="PANTHER" id="PTHR24416:SF631">
    <property type="entry name" value="SERINE_THREONINE_TYROSINE KINASE 1"/>
    <property type="match status" value="1"/>
</dbReference>
<evidence type="ECO:0000256" key="10">
    <source>
        <dbReference type="ARBA" id="ARBA00023137"/>
    </source>
</evidence>
<dbReference type="EMBL" id="JAKKPZ010000007">
    <property type="protein sequence ID" value="KAI1718855.1"/>
    <property type="molecule type" value="Genomic_DNA"/>
</dbReference>
<keyword evidence="7 14" id="KW-0547">Nucleotide-binding</keyword>
<dbReference type="InterPro" id="IPR015940">
    <property type="entry name" value="UBA"/>
</dbReference>
<evidence type="ECO:0000256" key="11">
    <source>
        <dbReference type="ARBA" id="ARBA00047899"/>
    </source>
</evidence>
<dbReference type="InterPro" id="IPR001245">
    <property type="entry name" value="Ser-Thr/Tyr_kinase_cat_dom"/>
</dbReference>
<feature type="region of interest" description="Disordered" evidence="15">
    <location>
        <begin position="563"/>
        <end position="589"/>
    </location>
</feature>
<dbReference type="PROSITE" id="PS00107">
    <property type="entry name" value="PROTEIN_KINASE_ATP"/>
    <property type="match status" value="1"/>
</dbReference>
<dbReference type="SMART" id="SM00165">
    <property type="entry name" value="UBA"/>
    <property type="match status" value="1"/>
</dbReference>
<dbReference type="Gene3D" id="1.10.510.10">
    <property type="entry name" value="Transferase(Phosphotransferase) domain 1"/>
    <property type="match status" value="1"/>
</dbReference>
<evidence type="ECO:0000313" key="19">
    <source>
        <dbReference type="EMBL" id="KAI1718855.1"/>
    </source>
</evidence>
<dbReference type="SUPFAM" id="SSF56112">
    <property type="entry name" value="Protein kinase-like (PK-like)"/>
    <property type="match status" value="1"/>
</dbReference>
<sequence>MKANVEIEETLYEVLKETDLLSFQAKLALEKQLTRLDHFNDVTDDELQSYGLSNPAVRRLRNAIEKRKKAAKKGKLFGGKKERFVTVSISPSHANDAAICSASMPSSSSAPCLIPREEIKLMENIGEGTFAVVKRAIWRRSNENGAGPKAMDCAVKILHDMSDQVKNDLYSEISNMQRLSHQNLVRLYGVAFGDPTLMVIEFCENGSLLDRLRSSTKARLLVTRLLNYAQQIANGMTYLESRGFVHRDLAARNVLLAQNEEVIKICDFGLTRSLSENERLYVMSGPKKVPFSWCPPESLRFRQFSHKSDVWAFGVTLWELYTFGEEPWIGCKAADVLKLTESGERLRISEYCSRELYDIMMLCWNLSAESRPKFSHLRNLLHDIKFMTVVCREPHSSSDEKVLSMEANEKIILISEKDDKIWYGQSATTRKFGTFPRSAVTLRSHRTTPRRDEQSRNGTTSRLSYTQPNHRRDISYPIPGSWIHTGHGDTDENRSWGYVEKIDEIYLKNPVINPSWNGTWNQAVEYVPSLTALHEAERMKSSTLSTNPLPKTFAQRRRSIEGLNGSDATNSLATATSPPKPITLPKPSKPHTAITADHFSNGWDSMFGAVEPYQRIGDIVSEALNDRQPSNLSSNSQMTRPISESGFIFEQVKERAQTTNGALATCRSSLQTGDNRDNRAESIPKSSKYDSAISVPRPNRSSPVNRKETFAGIGIVAPPTRNDSTSKYMASKASTSSLPSWTPQSINNIVTSSQTVLPKKENDNHSFILPQAYQDLQSRTVISKQIASESIKPNPASICFSQPDPFVVNEDVKTLAQKSRYNDVLQKVPNNIINSISVLGTQQANISSEPLLVKTEEVRNVERILSNPAQNVSRSASSDAPTNSTSHFTPSVQNTNTASILAPPANQNLASFLPPPSELLLSGTTPRDPVSINTTVGSCMNSFFTQNVSFVQTNTSGSQFTSPQRYTSDQYQPIFAIGSHETNSCPDNPRVRYGSNGIPIIFPEPVSTIPTTSFSNQPQKNEHAKKPIISLEDLDTDELIAKINFLKNGFSVDQCRSSLRKHGFDVDNAVRELKVEKLLEMGIAGDRHLAASALDSCGWDLNSAANKLIS</sequence>
<dbReference type="InterPro" id="IPR050122">
    <property type="entry name" value="RTK"/>
</dbReference>
<dbReference type="PROSITE" id="PS50002">
    <property type="entry name" value="SH3"/>
    <property type="match status" value="1"/>
</dbReference>
<keyword evidence="4 13" id="KW-0728">SH3 domain</keyword>
<dbReference type="PROSITE" id="PS50011">
    <property type="entry name" value="PROTEIN_KINASE_DOM"/>
    <property type="match status" value="1"/>
</dbReference>
<evidence type="ECO:0000256" key="13">
    <source>
        <dbReference type="PROSITE-ProRule" id="PRU00192"/>
    </source>
</evidence>
<evidence type="ECO:0000256" key="5">
    <source>
        <dbReference type="ARBA" id="ARBA00022490"/>
    </source>
</evidence>
<dbReference type="Gene3D" id="4.10.680.10">
    <property type="entry name" value="Cdc42-like binding domain"/>
    <property type="match status" value="1"/>
</dbReference>
<comment type="caution">
    <text evidence="19">The sequence shown here is derived from an EMBL/GenBank/DDBJ whole genome shotgun (WGS) entry which is preliminary data.</text>
</comment>
<feature type="compositionally biased region" description="Polar residues" evidence="15">
    <location>
        <begin position="663"/>
        <end position="673"/>
    </location>
</feature>
<evidence type="ECO:0000256" key="14">
    <source>
        <dbReference type="PROSITE-ProRule" id="PRU10141"/>
    </source>
</evidence>
<dbReference type="Proteomes" id="UP001201812">
    <property type="component" value="Unassembled WGS sequence"/>
</dbReference>
<dbReference type="GO" id="GO:0005737">
    <property type="term" value="C:cytoplasm"/>
    <property type="evidence" value="ECO:0007669"/>
    <property type="project" value="UniProtKB-SubCell"/>
</dbReference>
<dbReference type="InterPro" id="IPR015116">
    <property type="entry name" value="Cdc42-bd-like"/>
</dbReference>
<dbReference type="GO" id="GO:0004715">
    <property type="term" value="F:non-membrane spanning protein tyrosine kinase activity"/>
    <property type="evidence" value="ECO:0007669"/>
    <property type="project" value="UniProtKB-EC"/>
</dbReference>
<dbReference type="GO" id="GO:0043235">
    <property type="term" value="C:receptor complex"/>
    <property type="evidence" value="ECO:0007669"/>
    <property type="project" value="TreeGrafter"/>
</dbReference>
<dbReference type="Pfam" id="PF09027">
    <property type="entry name" value="GTPase_binding"/>
    <property type="match status" value="1"/>
</dbReference>
<feature type="compositionally biased region" description="Polar residues" evidence="15">
    <location>
        <begin position="566"/>
        <end position="577"/>
    </location>
</feature>
<dbReference type="PROSITE" id="PS50030">
    <property type="entry name" value="UBA"/>
    <property type="match status" value="1"/>
</dbReference>
<keyword evidence="8 19" id="KW-0418">Kinase</keyword>
<dbReference type="GO" id="GO:0007169">
    <property type="term" value="P:cell surface receptor protein tyrosine kinase signaling pathway"/>
    <property type="evidence" value="ECO:0007669"/>
    <property type="project" value="TreeGrafter"/>
</dbReference>
<dbReference type="InterPro" id="IPR055175">
    <property type="entry name" value="ACK/TNK-like_SAM"/>
</dbReference>
<dbReference type="EC" id="2.7.10.2" evidence="3"/>
<keyword evidence="20" id="KW-1185">Reference proteome</keyword>
<gene>
    <name evidence="19" type="ORF">DdX_05966</name>
</gene>
<dbReference type="SMART" id="SM00219">
    <property type="entry name" value="TyrKc"/>
    <property type="match status" value="1"/>
</dbReference>
<evidence type="ECO:0000256" key="1">
    <source>
        <dbReference type="ARBA" id="ARBA00004167"/>
    </source>
</evidence>
<dbReference type="PANTHER" id="PTHR24416">
    <property type="entry name" value="TYROSINE-PROTEIN KINASE RECEPTOR"/>
    <property type="match status" value="1"/>
</dbReference>
<dbReference type="PROSITE" id="PS00109">
    <property type="entry name" value="PROTEIN_KINASE_TYR"/>
    <property type="match status" value="1"/>
</dbReference>
<feature type="region of interest" description="Disordered" evidence="15">
    <location>
        <begin position="865"/>
        <end position="892"/>
    </location>
</feature>
<dbReference type="InterPro" id="IPR036028">
    <property type="entry name" value="SH3-like_dom_sf"/>
</dbReference>
<evidence type="ECO:0000256" key="2">
    <source>
        <dbReference type="ARBA" id="ARBA00004496"/>
    </source>
</evidence>